<comment type="caution">
    <text evidence="1">The sequence shown here is derived from an EMBL/GenBank/DDBJ whole genome shotgun (WGS) entry which is preliminary data.</text>
</comment>
<dbReference type="SUPFAM" id="SSF53187">
    <property type="entry name" value="Zn-dependent exopeptidases"/>
    <property type="match status" value="1"/>
</dbReference>
<dbReference type="Proteomes" id="UP000682733">
    <property type="component" value="Unassembled WGS sequence"/>
</dbReference>
<organism evidence="1 5">
    <name type="scientific">Didymodactylos carnosus</name>
    <dbReference type="NCBI Taxonomy" id="1234261"/>
    <lineage>
        <taxon>Eukaryota</taxon>
        <taxon>Metazoa</taxon>
        <taxon>Spiralia</taxon>
        <taxon>Gnathifera</taxon>
        <taxon>Rotifera</taxon>
        <taxon>Eurotatoria</taxon>
        <taxon>Bdelloidea</taxon>
        <taxon>Philodinida</taxon>
        <taxon>Philodinidae</taxon>
        <taxon>Didymodactylos</taxon>
    </lineage>
</organism>
<evidence type="ECO:0000313" key="3">
    <source>
        <dbReference type="EMBL" id="CAF3754076.1"/>
    </source>
</evidence>
<protein>
    <submittedName>
        <fullName evidence="1">Uncharacterized protein</fullName>
    </submittedName>
</protein>
<sequence length="294" mass="33003">MLCGNVTFDFLHGYHDSCLSFQNGNVNLILSAPHGGTLLPSNVPNRTASCVSSGNTTCALQHNCRSQSNSKRRSITIVQDYLSDEFTKNVAKELYRTYNLLPYMVIGQWSRKKVDFNREVEEATMNHPEGIKGHQSYHNFILDAINKIEKQFGRGLLVDIHGHSQGNYTMIGYLLTGENLNNDKLTTQTSIEELIQSSCPNNRNECINGQSSLGTILEAHDLGISYPSTANPKPGKKVFYSGGYTTRNYISKINAVQTELPYDTRAGPNREEYAKKYAKALYEYMVVNKILIKQ</sequence>
<proteinExistence type="predicted"/>
<name>A0A814FDY3_9BILA</name>
<dbReference type="OrthoDB" id="71260at2759"/>
<gene>
    <name evidence="1" type="ORF">GPM918_LOCUS12775</name>
    <name evidence="2" type="ORF">OVA965_LOCUS26088</name>
    <name evidence="3" type="ORF">SRO942_LOCUS12775</name>
    <name evidence="4" type="ORF">TMI583_LOCUS26825</name>
</gene>
<evidence type="ECO:0000313" key="4">
    <source>
        <dbReference type="EMBL" id="CAF4054466.1"/>
    </source>
</evidence>
<dbReference type="AlphaFoldDB" id="A0A814FDY3"/>
<dbReference type="EMBL" id="CAJOBC010002837">
    <property type="protein sequence ID" value="CAF3754076.1"/>
    <property type="molecule type" value="Genomic_DNA"/>
</dbReference>
<dbReference type="EMBL" id="CAJNOK010016514">
    <property type="protein sequence ID" value="CAF1246848.1"/>
    <property type="molecule type" value="Genomic_DNA"/>
</dbReference>
<dbReference type="Proteomes" id="UP000681722">
    <property type="component" value="Unassembled WGS sequence"/>
</dbReference>
<dbReference type="Gene3D" id="3.40.630.40">
    <property type="entry name" value="Zn-dependent exopeptidases"/>
    <property type="match status" value="1"/>
</dbReference>
<evidence type="ECO:0000313" key="1">
    <source>
        <dbReference type="EMBL" id="CAF0981536.1"/>
    </source>
</evidence>
<keyword evidence="5" id="KW-1185">Reference proteome</keyword>
<dbReference type="Proteomes" id="UP000677228">
    <property type="component" value="Unassembled WGS sequence"/>
</dbReference>
<dbReference type="EMBL" id="CAJNOQ010002837">
    <property type="protein sequence ID" value="CAF0981536.1"/>
    <property type="molecule type" value="Genomic_DNA"/>
</dbReference>
<reference evidence="1" key="1">
    <citation type="submission" date="2021-02" db="EMBL/GenBank/DDBJ databases">
        <authorList>
            <person name="Nowell W R."/>
        </authorList>
    </citation>
    <scope>NUCLEOTIDE SEQUENCE</scope>
</reference>
<dbReference type="EMBL" id="CAJOBA010038063">
    <property type="protein sequence ID" value="CAF4054466.1"/>
    <property type="molecule type" value="Genomic_DNA"/>
</dbReference>
<dbReference type="Proteomes" id="UP000663829">
    <property type="component" value="Unassembled WGS sequence"/>
</dbReference>
<evidence type="ECO:0000313" key="2">
    <source>
        <dbReference type="EMBL" id="CAF1246848.1"/>
    </source>
</evidence>
<evidence type="ECO:0000313" key="5">
    <source>
        <dbReference type="Proteomes" id="UP000663829"/>
    </source>
</evidence>
<accession>A0A814FDY3</accession>